<dbReference type="Proteomes" id="UP000299102">
    <property type="component" value="Unassembled WGS sequence"/>
</dbReference>
<dbReference type="AlphaFoldDB" id="A0A4C1XIM6"/>
<feature type="compositionally biased region" description="Low complexity" evidence="1">
    <location>
        <begin position="27"/>
        <end position="36"/>
    </location>
</feature>
<gene>
    <name evidence="2" type="ORF">EVAR_43771_1</name>
</gene>
<evidence type="ECO:0000313" key="3">
    <source>
        <dbReference type="Proteomes" id="UP000299102"/>
    </source>
</evidence>
<feature type="region of interest" description="Disordered" evidence="1">
    <location>
        <begin position="72"/>
        <end position="100"/>
    </location>
</feature>
<dbReference type="EMBL" id="BGZK01000856">
    <property type="protein sequence ID" value="GBP63023.1"/>
    <property type="molecule type" value="Genomic_DNA"/>
</dbReference>
<comment type="caution">
    <text evidence="2">The sequence shown here is derived from an EMBL/GenBank/DDBJ whole genome shotgun (WGS) entry which is preliminary data.</text>
</comment>
<evidence type="ECO:0000256" key="1">
    <source>
        <dbReference type="SAM" id="MobiDB-lite"/>
    </source>
</evidence>
<keyword evidence="3" id="KW-1185">Reference proteome</keyword>
<evidence type="ECO:0000313" key="2">
    <source>
        <dbReference type="EMBL" id="GBP63023.1"/>
    </source>
</evidence>
<protein>
    <submittedName>
        <fullName evidence="2">Uncharacterized protein</fullName>
    </submittedName>
</protein>
<accession>A0A4C1XIM6</accession>
<feature type="region of interest" description="Disordered" evidence="1">
    <location>
        <begin position="1"/>
        <end position="36"/>
    </location>
</feature>
<feature type="compositionally biased region" description="Basic and acidic residues" evidence="1">
    <location>
        <begin position="7"/>
        <end position="24"/>
    </location>
</feature>
<sequence>MYKRSRRIDNVRSVADETTRRRGGEAAPGNAPVAVAPPLFRPRRAEGVGLQRLAFSSSAEVARPRINMSKHRLKRESFSADPHCDSVHDHRTVNGPRAERDRTVNGITVWIEP</sequence>
<name>A0A4C1XIM6_EUMVA</name>
<organism evidence="2 3">
    <name type="scientific">Eumeta variegata</name>
    <name type="common">Bagworm moth</name>
    <name type="synonym">Eumeta japonica</name>
    <dbReference type="NCBI Taxonomy" id="151549"/>
    <lineage>
        <taxon>Eukaryota</taxon>
        <taxon>Metazoa</taxon>
        <taxon>Ecdysozoa</taxon>
        <taxon>Arthropoda</taxon>
        <taxon>Hexapoda</taxon>
        <taxon>Insecta</taxon>
        <taxon>Pterygota</taxon>
        <taxon>Neoptera</taxon>
        <taxon>Endopterygota</taxon>
        <taxon>Lepidoptera</taxon>
        <taxon>Glossata</taxon>
        <taxon>Ditrysia</taxon>
        <taxon>Tineoidea</taxon>
        <taxon>Psychidae</taxon>
        <taxon>Oiketicinae</taxon>
        <taxon>Eumeta</taxon>
    </lineage>
</organism>
<reference evidence="2 3" key="1">
    <citation type="journal article" date="2019" name="Commun. Biol.">
        <title>The bagworm genome reveals a unique fibroin gene that provides high tensile strength.</title>
        <authorList>
            <person name="Kono N."/>
            <person name="Nakamura H."/>
            <person name="Ohtoshi R."/>
            <person name="Tomita M."/>
            <person name="Numata K."/>
            <person name="Arakawa K."/>
        </authorList>
    </citation>
    <scope>NUCLEOTIDE SEQUENCE [LARGE SCALE GENOMIC DNA]</scope>
</reference>
<proteinExistence type="predicted"/>
<feature type="compositionally biased region" description="Basic and acidic residues" evidence="1">
    <location>
        <begin position="75"/>
        <end position="100"/>
    </location>
</feature>